<keyword evidence="7" id="KW-1185">Reference proteome</keyword>
<sequence>MGADLSTQKSTEVQQRTTTTMPPQNTSDSEGDGPPAADQHSNGSEDTGDDVPHITTDLHGSSDDDHDDENGRHAKKPTRKLARFSDAVEVIQAGNETKDSFKGRVAAVVRGGRRGRGSRADTSKSSIVALGDAEDDDVDSDDSDTYQVNDIMSRLDKKANERRQSLQNGKRPAVEVSEEDDEDDAPKSAKKRGRPAKSPKKQEAAQVNSESSLPGPRRGRSIMRTARDDSTTKSSLGQINNPASSPLKRKKTHEAGAGVSPRRSARAAVLADKAAKAKAADDKKAKEIRDATPAPKRRRSTGKKQGNKKKDENQKGSDKNGVYTVEKIVDHAIDKKTGGSIFKVKWKNYPESQNTWEPKSNLDGCTKKLQEYLATLD</sequence>
<evidence type="ECO:0000256" key="1">
    <source>
        <dbReference type="ARBA" id="ARBA00004123"/>
    </source>
</evidence>
<reference evidence="6 7" key="1">
    <citation type="journal article" date="2024" name="IMA Fungus">
        <title>Apiospora arundinis, a panoply of carbohydrate-active enzymes and secondary metabolites.</title>
        <authorList>
            <person name="Sorensen T."/>
            <person name="Petersen C."/>
            <person name="Muurmann A.T."/>
            <person name="Christiansen J.V."/>
            <person name="Brundto M.L."/>
            <person name="Overgaard C.K."/>
            <person name="Boysen A.T."/>
            <person name="Wollenberg R.D."/>
            <person name="Larsen T.O."/>
            <person name="Sorensen J.L."/>
            <person name="Nielsen K.L."/>
            <person name="Sondergaard T.E."/>
        </authorList>
    </citation>
    <scope>NUCLEOTIDE SEQUENCE [LARGE SCALE GENOMIC DNA]</scope>
    <source>
        <strain evidence="6 7">AAU 773</strain>
    </source>
</reference>
<name>A0ABR2I342_9PEZI</name>
<feature type="region of interest" description="Disordered" evidence="4">
    <location>
        <begin position="1"/>
        <end position="80"/>
    </location>
</feature>
<dbReference type="Pfam" id="PF00385">
    <property type="entry name" value="Chromo"/>
    <property type="match status" value="1"/>
</dbReference>
<feature type="compositionally biased region" description="Basic residues" evidence="4">
    <location>
        <begin position="188"/>
        <end position="199"/>
    </location>
</feature>
<feature type="compositionally biased region" description="Basic and acidic residues" evidence="4">
    <location>
        <begin position="308"/>
        <end position="318"/>
    </location>
</feature>
<dbReference type="PROSITE" id="PS50013">
    <property type="entry name" value="CHROMO_2"/>
    <property type="match status" value="1"/>
</dbReference>
<feature type="compositionally biased region" description="Acidic residues" evidence="4">
    <location>
        <begin position="132"/>
        <end position="144"/>
    </location>
</feature>
<accession>A0ABR2I342</accession>
<protein>
    <submittedName>
        <fullName evidence="6">Chromo domain-containing protein</fullName>
    </submittedName>
</protein>
<feature type="compositionally biased region" description="Basic and acidic residues" evidence="4">
    <location>
        <begin position="153"/>
        <end position="164"/>
    </location>
</feature>
<dbReference type="InterPro" id="IPR000953">
    <property type="entry name" value="Chromo/chromo_shadow_dom"/>
</dbReference>
<feature type="compositionally biased region" description="Polar residues" evidence="4">
    <location>
        <begin position="232"/>
        <end position="244"/>
    </location>
</feature>
<dbReference type="SMART" id="SM00298">
    <property type="entry name" value="CHROMO"/>
    <property type="match status" value="1"/>
</dbReference>
<gene>
    <name evidence="6" type="ORF">PGQ11_012430</name>
</gene>
<keyword evidence="3" id="KW-0539">Nucleus</keyword>
<feature type="compositionally biased region" description="Basic residues" evidence="4">
    <location>
        <begin position="295"/>
        <end position="307"/>
    </location>
</feature>
<dbReference type="CDD" id="cd00024">
    <property type="entry name" value="CD_CSD"/>
    <property type="match status" value="1"/>
</dbReference>
<comment type="caution">
    <text evidence="6">The sequence shown here is derived from an EMBL/GenBank/DDBJ whole genome shotgun (WGS) entry which is preliminary data.</text>
</comment>
<dbReference type="InterPro" id="IPR051219">
    <property type="entry name" value="Heterochromatin_chromo-domain"/>
</dbReference>
<dbReference type="InterPro" id="IPR023779">
    <property type="entry name" value="Chromodomain_CS"/>
</dbReference>
<evidence type="ECO:0000256" key="3">
    <source>
        <dbReference type="ARBA" id="ARBA00023242"/>
    </source>
</evidence>
<evidence type="ECO:0000259" key="5">
    <source>
        <dbReference type="PROSITE" id="PS50013"/>
    </source>
</evidence>
<dbReference type="InterPro" id="IPR023780">
    <property type="entry name" value="Chromo_domain"/>
</dbReference>
<dbReference type="SUPFAM" id="SSF54160">
    <property type="entry name" value="Chromo domain-like"/>
    <property type="match status" value="1"/>
</dbReference>
<proteinExistence type="predicted"/>
<dbReference type="PANTHER" id="PTHR22812">
    <property type="entry name" value="CHROMOBOX PROTEIN"/>
    <property type="match status" value="1"/>
</dbReference>
<organism evidence="6 7">
    <name type="scientific">Apiospora arundinis</name>
    <dbReference type="NCBI Taxonomy" id="335852"/>
    <lineage>
        <taxon>Eukaryota</taxon>
        <taxon>Fungi</taxon>
        <taxon>Dikarya</taxon>
        <taxon>Ascomycota</taxon>
        <taxon>Pezizomycotina</taxon>
        <taxon>Sordariomycetes</taxon>
        <taxon>Xylariomycetidae</taxon>
        <taxon>Amphisphaeriales</taxon>
        <taxon>Apiosporaceae</taxon>
        <taxon>Apiospora</taxon>
    </lineage>
</organism>
<evidence type="ECO:0000256" key="2">
    <source>
        <dbReference type="ARBA" id="ARBA00011353"/>
    </source>
</evidence>
<dbReference type="PROSITE" id="PS00598">
    <property type="entry name" value="CHROMO_1"/>
    <property type="match status" value="1"/>
</dbReference>
<dbReference type="Proteomes" id="UP001390339">
    <property type="component" value="Unassembled WGS sequence"/>
</dbReference>
<comment type="subunit">
    <text evidence="2">Component of the NuA4 histone acetyltransferase complex.</text>
</comment>
<evidence type="ECO:0000256" key="4">
    <source>
        <dbReference type="SAM" id="MobiDB-lite"/>
    </source>
</evidence>
<feature type="region of interest" description="Disordered" evidence="4">
    <location>
        <begin position="109"/>
        <end position="323"/>
    </location>
</feature>
<dbReference type="Gene3D" id="2.40.50.40">
    <property type="match status" value="1"/>
</dbReference>
<dbReference type="EMBL" id="JAPCWZ010000007">
    <property type="protein sequence ID" value="KAK8856518.1"/>
    <property type="molecule type" value="Genomic_DNA"/>
</dbReference>
<dbReference type="InterPro" id="IPR016197">
    <property type="entry name" value="Chromo-like_dom_sf"/>
</dbReference>
<comment type="subcellular location">
    <subcellularLocation>
        <location evidence="1">Nucleus</location>
    </subcellularLocation>
</comment>
<evidence type="ECO:0000313" key="6">
    <source>
        <dbReference type="EMBL" id="KAK8856518.1"/>
    </source>
</evidence>
<feature type="compositionally biased region" description="Basic and acidic residues" evidence="4">
    <location>
        <begin position="273"/>
        <end position="290"/>
    </location>
</feature>
<evidence type="ECO:0000313" key="7">
    <source>
        <dbReference type="Proteomes" id="UP001390339"/>
    </source>
</evidence>
<feature type="compositionally biased region" description="Polar residues" evidence="4">
    <location>
        <begin position="1"/>
        <end position="28"/>
    </location>
</feature>
<feature type="domain" description="Chromo" evidence="5">
    <location>
        <begin position="323"/>
        <end position="377"/>
    </location>
</feature>